<proteinExistence type="predicted"/>
<dbReference type="SUPFAM" id="SSF51322">
    <property type="entry name" value="Cyanovirin-N"/>
    <property type="match status" value="1"/>
</dbReference>
<protein>
    <recommendedName>
        <fullName evidence="4">Cyanovirin-N domain-containing protein</fullName>
    </recommendedName>
</protein>
<name>A0A5N7AXI0_9EURO</name>
<feature type="chain" id="PRO_5025059509" description="Cyanovirin-N domain-containing protein" evidence="1">
    <location>
        <begin position="27"/>
        <end position="177"/>
    </location>
</feature>
<keyword evidence="1" id="KW-0732">Signal</keyword>
<dbReference type="AlphaFoldDB" id="A0A5N7AXI0"/>
<dbReference type="Proteomes" id="UP000326198">
    <property type="component" value="Unassembled WGS sequence"/>
</dbReference>
<keyword evidence="3" id="KW-1185">Reference proteome</keyword>
<dbReference type="InterPro" id="IPR036673">
    <property type="entry name" value="Cyanovirin-N_sf"/>
</dbReference>
<organism evidence="2 3">
    <name type="scientific">Aspergillus bertholletiae</name>
    <dbReference type="NCBI Taxonomy" id="1226010"/>
    <lineage>
        <taxon>Eukaryota</taxon>
        <taxon>Fungi</taxon>
        <taxon>Dikarya</taxon>
        <taxon>Ascomycota</taxon>
        <taxon>Pezizomycotina</taxon>
        <taxon>Eurotiomycetes</taxon>
        <taxon>Eurotiomycetidae</taxon>
        <taxon>Eurotiales</taxon>
        <taxon>Aspergillaceae</taxon>
        <taxon>Aspergillus</taxon>
        <taxon>Aspergillus subgen. Circumdati</taxon>
    </lineage>
</organism>
<reference evidence="2 3" key="1">
    <citation type="submission" date="2019-04" db="EMBL/GenBank/DDBJ databases">
        <title>Friends and foes A comparative genomics studyof 23 Aspergillus species from section Flavi.</title>
        <authorList>
            <consortium name="DOE Joint Genome Institute"/>
            <person name="Kjaerbolling I."/>
            <person name="Vesth T."/>
            <person name="Frisvad J.C."/>
            <person name="Nybo J.L."/>
            <person name="Theobald S."/>
            <person name="Kildgaard S."/>
            <person name="Isbrandt T."/>
            <person name="Kuo A."/>
            <person name="Sato A."/>
            <person name="Lyhne E.K."/>
            <person name="Kogle M.E."/>
            <person name="Wiebenga A."/>
            <person name="Kun R.S."/>
            <person name="Lubbers R.J."/>
            <person name="Makela M.R."/>
            <person name="Barry K."/>
            <person name="Chovatia M."/>
            <person name="Clum A."/>
            <person name="Daum C."/>
            <person name="Haridas S."/>
            <person name="He G."/>
            <person name="LaButti K."/>
            <person name="Lipzen A."/>
            <person name="Mondo S."/>
            <person name="Riley R."/>
            <person name="Salamov A."/>
            <person name="Simmons B.A."/>
            <person name="Magnuson J.K."/>
            <person name="Henrissat B."/>
            <person name="Mortensen U.H."/>
            <person name="Larsen T.O."/>
            <person name="Devries R.P."/>
            <person name="Grigoriev I.V."/>
            <person name="Machida M."/>
            <person name="Baker S.E."/>
            <person name="Andersen M.R."/>
        </authorList>
    </citation>
    <scope>NUCLEOTIDE SEQUENCE [LARGE SCALE GENOMIC DNA]</scope>
    <source>
        <strain evidence="2 3">IBT 29228</strain>
    </source>
</reference>
<dbReference type="EMBL" id="ML736283">
    <property type="protein sequence ID" value="KAE8374491.1"/>
    <property type="molecule type" value="Genomic_DNA"/>
</dbReference>
<dbReference type="Gene3D" id="2.30.60.10">
    <property type="entry name" value="Cyanovirin-N"/>
    <property type="match status" value="1"/>
</dbReference>
<evidence type="ECO:0000313" key="3">
    <source>
        <dbReference type="Proteomes" id="UP000326198"/>
    </source>
</evidence>
<evidence type="ECO:0000313" key="2">
    <source>
        <dbReference type="EMBL" id="KAE8374491.1"/>
    </source>
</evidence>
<evidence type="ECO:0000256" key="1">
    <source>
        <dbReference type="SAM" id="SignalP"/>
    </source>
</evidence>
<accession>A0A5N7AXI0</accession>
<evidence type="ECO:0008006" key="4">
    <source>
        <dbReference type="Google" id="ProtNLM"/>
    </source>
</evidence>
<gene>
    <name evidence="2" type="ORF">BDV26DRAFT_295921</name>
</gene>
<feature type="signal peptide" evidence="1">
    <location>
        <begin position="1"/>
        <end position="26"/>
    </location>
</feature>
<sequence>MHQVLTIIAVYLTALVAGGIPMGASSTEPDLMRQTRDFHNNCKEIAIVNAGDRPRLARAPQPPLPMPYITAGCRGADGKHHRSKLALDYCLGWNPNARLKKNLIPQNNGFGIQKGKCYNCQYLADDYYSFMYKCTCMIPDLIDVDRDYSEARYFEEPGVIHYDPQSGRLRCFNHLGI</sequence>